<organism evidence="2 3">
    <name type="scientific">Clydaea vesicula</name>
    <dbReference type="NCBI Taxonomy" id="447962"/>
    <lineage>
        <taxon>Eukaryota</taxon>
        <taxon>Fungi</taxon>
        <taxon>Fungi incertae sedis</taxon>
        <taxon>Chytridiomycota</taxon>
        <taxon>Chytridiomycota incertae sedis</taxon>
        <taxon>Chytridiomycetes</taxon>
        <taxon>Lobulomycetales</taxon>
        <taxon>Lobulomycetaceae</taxon>
        <taxon>Clydaea</taxon>
    </lineage>
</organism>
<evidence type="ECO:0000313" key="3">
    <source>
        <dbReference type="Proteomes" id="UP001211065"/>
    </source>
</evidence>
<keyword evidence="3" id="KW-1185">Reference proteome</keyword>
<gene>
    <name evidence="2" type="ORF">HK099_004291</name>
</gene>
<comment type="caution">
    <text evidence="2">The sequence shown here is derived from an EMBL/GenBank/DDBJ whole genome shotgun (WGS) entry which is preliminary data.</text>
</comment>
<name>A0AAD5Y3U1_9FUNG</name>
<dbReference type="EMBL" id="JADGJW010000003">
    <property type="protein sequence ID" value="KAJ3228298.1"/>
    <property type="molecule type" value="Genomic_DNA"/>
</dbReference>
<proteinExistence type="predicted"/>
<dbReference type="AlphaFoldDB" id="A0AAD5Y3U1"/>
<evidence type="ECO:0000256" key="1">
    <source>
        <dbReference type="SAM" id="MobiDB-lite"/>
    </source>
</evidence>
<protein>
    <submittedName>
        <fullName evidence="2">Uncharacterized protein</fullName>
    </submittedName>
</protein>
<accession>A0AAD5Y3U1</accession>
<feature type="region of interest" description="Disordered" evidence="1">
    <location>
        <begin position="121"/>
        <end position="155"/>
    </location>
</feature>
<dbReference type="Proteomes" id="UP001211065">
    <property type="component" value="Unassembled WGS sequence"/>
</dbReference>
<evidence type="ECO:0000313" key="2">
    <source>
        <dbReference type="EMBL" id="KAJ3228298.1"/>
    </source>
</evidence>
<sequence>MQAHSHAMYTTLFPDLGCHNIILGFTLIFEMDEETFICCSKNLKREVANQILELKNEFQKTSNQIDAEFLKLINNYSNNFLDMKVSEFLTLYDGNYSIFLEKTTNLTSDIEADSYKKPSISALPASSEKEENCSELRQPVLSTPTANEKNDTTVKQPREIRSREVGIYSKNGTPLINKNKKDESSMYFDVPINDNGKYELVKMVNPNKLCNFKDHPQFDQIEKFFKQFHFKP</sequence>
<reference evidence="2" key="1">
    <citation type="submission" date="2020-05" db="EMBL/GenBank/DDBJ databases">
        <title>Phylogenomic resolution of chytrid fungi.</title>
        <authorList>
            <person name="Stajich J.E."/>
            <person name="Amses K."/>
            <person name="Simmons R."/>
            <person name="Seto K."/>
            <person name="Myers J."/>
            <person name="Bonds A."/>
            <person name="Quandt C.A."/>
            <person name="Barry K."/>
            <person name="Liu P."/>
            <person name="Grigoriev I."/>
            <person name="Longcore J.E."/>
            <person name="James T.Y."/>
        </authorList>
    </citation>
    <scope>NUCLEOTIDE SEQUENCE</scope>
    <source>
        <strain evidence="2">JEL0476</strain>
    </source>
</reference>